<name>K1LGK4_CECL9</name>
<dbReference type="Pfam" id="PF13715">
    <property type="entry name" value="CarbopepD_reg_2"/>
    <property type="match status" value="1"/>
</dbReference>
<evidence type="ECO:0000259" key="12">
    <source>
        <dbReference type="Pfam" id="PF07715"/>
    </source>
</evidence>
<dbReference type="NCBIfam" id="TIGR04056">
    <property type="entry name" value="OMP_RagA_SusC"/>
    <property type="match status" value="1"/>
</dbReference>
<dbReference type="Gene3D" id="2.170.130.10">
    <property type="entry name" value="TonB-dependent receptor, plug domain"/>
    <property type="match status" value="1"/>
</dbReference>
<dbReference type="Pfam" id="PF07715">
    <property type="entry name" value="Plug"/>
    <property type="match status" value="1"/>
</dbReference>
<dbReference type="Pfam" id="PF00593">
    <property type="entry name" value="TonB_dep_Rec_b-barrel"/>
    <property type="match status" value="1"/>
</dbReference>
<dbReference type="Gene3D" id="2.40.170.20">
    <property type="entry name" value="TonB-dependent receptor, beta-barrel domain"/>
    <property type="match status" value="1"/>
</dbReference>
<evidence type="ECO:0000313" key="13">
    <source>
        <dbReference type="EMBL" id="EKB49433.1"/>
    </source>
</evidence>
<evidence type="ECO:0000313" key="14">
    <source>
        <dbReference type="Proteomes" id="UP000004478"/>
    </source>
</evidence>
<keyword evidence="14" id="KW-1185">Reference proteome</keyword>
<dbReference type="NCBIfam" id="TIGR04057">
    <property type="entry name" value="SusC_RagA_signa"/>
    <property type="match status" value="1"/>
</dbReference>
<keyword evidence="10" id="KW-0732">Signal</keyword>
<dbReference type="InterPro" id="IPR000531">
    <property type="entry name" value="Beta-barrel_TonB"/>
</dbReference>
<evidence type="ECO:0000256" key="7">
    <source>
        <dbReference type="ARBA" id="ARBA00023237"/>
    </source>
</evidence>
<comment type="caution">
    <text evidence="13">The sequence shown here is derived from an EMBL/GenBank/DDBJ whole genome shotgun (WGS) entry which is preliminary data.</text>
</comment>
<dbReference type="InterPro" id="IPR012910">
    <property type="entry name" value="Plug_dom"/>
</dbReference>
<evidence type="ECO:0000256" key="1">
    <source>
        <dbReference type="ARBA" id="ARBA00004571"/>
    </source>
</evidence>
<organism evidence="13 14">
    <name type="scientific">Cecembia lonarensis (strain CCUG 58316 / KCTC 22772 / LW9)</name>
    <dbReference type="NCBI Taxonomy" id="1225176"/>
    <lineage>
        <taxon>Bacteria</taxon>
        <taxon>Pseudomonadati</taxon>
        <taxon>Bacteroidota</taxon>
        <taxon>Cytophagia</taxon>
        <taxon>Cytophagales</taxon>
        <taxon>Cyclobacteriaceae</taxon>
        <taxon>Cecembia</taxon>
    </lineage>
</organism>
<dbReference type="InterPro" id="IPR037066">
    <property type="entry name" value="Plug_dom_sf"/>
</dbReference>
<dbReference type="InterPro" id="IPR039426">
    <property type="entry name" value="TonB-dep_rcpt-like"/>
</dbReference>
<reference evidence="13 14" key="1">
    <citation type="journal article" date="2012" name="J. Bacteriol.">
        <title>Draft Genome Sequence of Cecembia lonarensis Strain LW9T, Isolated from Lonar Lake, a Haloalkaline Lake in India.</title>
        <authorList>
            <person name="Shivaji S."/>
            <person name="Ara S."/>
            <person name="Singh A."/>
            <person name="Pinnaka A.K."/>
        </authorList>
    </citation>
    <scope>NUCLEOTIDE SEQUENCE [LARGE SCALE GENOMIC DNA]</scope>
    <source>
        <strain evidence="13 14">LW9</strain>
    </source>
</reference>
<dbReference type="Proteomes" id="UP000004478">
    <property type="component" value="Unassembled WGS sequence"/>
</dbReference>
<gene>
    <name evidence="13" type="ORF">B879_01919</name>
</gene>
<feature type="chain" id="PRO_5003850770" evidence="10">
    <location>
        <begin position="21"/>
        <end position="1026"/>
    </location>
</feature>
<sequence length="1026" mass="111129">MKKVLLVVALMTMTAVSLFAQSRTISGKVTSPEEPEGIPGVNVVVKGTTIGTVTDFDGNYSLSVPEGRNVLVFSFVGFLTREMTIGNNSVINVVLQPDLKTLGEVVVVGYGTQERRDITGSVTSIDNRAIENLVTPSFESQLAGRAPGVQITTPNGTLGAAPIIRIRGVNSITGSASPLIVIDGVPVVDADRSAVNASNPLANINPADIESFEVLKDGSATAIFGSRAANGVILITTKRGSSGKAQVNYNTAIGFNEAQNRFDLLNGDDFVTIANERRANANQSPLANPSGINTDWQDLILRRGFTQQHNLSISGGSDATKYFFSMGFTEQESALDVNDLRRYTFRANVDHSVSKSFRIGTSLNYSFTEINGLNQGANSLSGVMLNATRALPNVSPFDPDNIAFDGFNVTPDGRTTGLGANLAGPDNNLPNIGFVLANNLFRNRVHRVLGNAYGELDIVKGLTARSMVGVDLTLADDFQSLDPRHGDGQSVNGSVFMAFNPVQRWNWQNTLNYQTIIADDHTLNVTLGMEYQYDNFYNFSASGNDFSDDFFRRDNLISGSFNNQFSGGGFAERGFDSYFSRVNYGYRGKYLLSFTLRNDGISDLARENQRGTFFGGSVGWRLSDEAFFNSNLISDFKVRASYAEVGNTEIGTFAAFGGFNPVLGGAGAGLGYNRIANRGLLWETSKKFNAGVDMTIGRVTLAADVFRNNIDGLILSAPTIPSLGVPGNSINQNIGAMFNEGIELRVMSNVINRGNFSWNTDFNISLLRNEVTNLVQPIVGTYNRTVEGGPIAQLYGVRWAGVNPNNGNPMYFNGDDIVQFNLVPGATGWRAFDPANPSDVSVGATGPTQDFLGNTLPTWWGGWNNNFTYGNWDLEVFLRFSGGNVIMNETMRGQLGQGFSNNHASVLNRWTESGQVTDIPKQYTGSDAVMWQTGTSNSRFVERGDFLRVQNIVLGYTVPAATLQSAFNGAISSARFFAQAQNPFLFTNYSGLDPESNVFAGQLSFGVDWNVTPIFRTFSVGLNVGF</sequence>
<evidence type="ECO:0000256" key="10">
    <source>
        <dbReference type="SAM" id="SignalP"/>
    </source>
</evidence>
<comment type="subcellular location">
    <subcellularLocation>
        <location evidence="1 8">Cell outer membrane</location>
        <topology evidence="1 8">Multi-pass membrane protein</topology>
    </subcellularLocation>
</comment>
<evidence type="ECO:0000259" key="11">
    <source>
        <dbReference type="Pfam" id="PF00593"/>
    </source>
</evidence>
<protein>
    <submittedName>
        <fullName evidence="13">Outer membrane cobalamin receptor protein</fullName>
    </submittedName>
</protein>
<keyword evidence="4 8" id="KW-0812">Transmembrane</keyword>
<dbReference type="PROSITE" id="PS52016">
    <property type="entry name" value="TONB_DEPENDENT_REC_3"/>
    <property type="match status" value="1"/>
</dbReference>
<dbReference type="SUPFAM" id="SSF56935">
    <property type="entry name" value="Porins"/>
    <property type="match status" value="1"/>
</dbReference>
<feature type="domain" description="TonB-dependent receptor plug" evidence="12">
    <location>
        <begin position="115"/>
        <end position="232"/>
    </location>
</feature>
<keyword evidence="13" id="KW-0675">Receptor</keyword>
<dbReference type="InterPro" id="IPR036942">
    <property type="entry name" value="Beta-barrel_TonB_sf"/>
</dbReference>
<evidence type="ECO:0000256" key="3">
    <source>
        <dbReference type="ARBA" id="ARBA00022452"/>
    </source>
</evidence>
<dbReference type="AlphaFoldDB" id="K1LGK4"/>
<dbReference type="InterPro" id="IPR023997">
    <property type="entry name" value="TonB-dep_OMP_SusC/RagA_CS"/>
</dbReference>
<accession>K1LGK4</accession>
<dbReference type="SUPFAM" id="SSF49464">
    <property type="entry name" value="Carboxypeptidase regulatory domain-like"/>
    <property type="match status" value="1"/>
</dbReference>
<dbReference type="EMBL" id="AMGM01000025">
    <property type="protein sequence ID" value="EKB49433.1"/>
    <property type="molecule type" value="Genomic_DNA"/>
</dbReference>
<dbReference type="RefSeq" id="WP_009184949.1">
    <property type="nucleotide sequence ID" value="NZ_AMGM01000025.1"/>
</dbReference>
<dbReference type="InterPro" id="IPR008969">
    <property type="entry name" value="CarboxyPept-like_regulatory"/>
</dbReference>
<keyword evidence="2 8" id="KW-0813">Transport</keyword>
<evidence type="ECO:0000256" key="9">
    <source>
        <dbReference type="RuleBase" id="RU003357"/>
    </source>
</evidence>
<evidence type="ECO:0000256" key="5">
    <source>
        <dbReference type="ARBA" id="ARBA00023077"/>
    </source>
</evidence>
<dbReference type="GO" id="GO:0009279">
    <property type="term" value="C:cell outer membrane"/>
    <property type="evidence" value="ECO:0007669"/>
    <property type="project" value="UniProtKB-SubCell"/>
</dbReference>
<dbReference type="PATRIC" id="fig|1225176.3.peg.2047"/>
<keyword evidence="5 9" id="KW-0798">TonB box</keyword>
<feature type="domain" description="TonB-dependent receptor-like beta-barrel" evidence="11">
    <location>
        <begin position="403"/>
        <end position="808"/>
    </location>
</feature>
<evidence type="ECO:0000256" key="6">
    <source>
        <dbReference type="ARBA" id="ARBA00023136"/>
    </source>
</evidence>
<dbReference type="InterPro" id="IPR023996">
    <property type="entry name" value="TonB-dep_OMP_SusC/RagA"/>
</dbReference>
<comment type="similarity">
    <text evidence="8 9">Belongs to the TonB-dependent receptor family.</text>
</comment>
<keyword evidence="6 8" id="KW-0472">Membrane</keyword>
<keyword evidence="3 8" id="KW-1134">Transmembrane beta strand</keyword>
<dbReference type="OrthoDB" id="9768177at2"/>
<keyword evidence="7 8" id="KW-0998">Cell outer membrane</keyword>
<dbReference type="Gene3D" id="2.60.40.1120">
    <property type="entry name" value="Carboxypeptidase-like, regulatory domain"/>
    <property type="match status" value="1"/>
</dbReference>
<evidence type="ECO:0000256" key="2">
    <source>
        <dbReference type="ARBA" id="ARBA00022448"/>
    </source>
</evidence>
<proteinExistence type="inferred from homology"/>
<feature type="signal peptide" evidence="10">
    <location>
        <begin position="1"/>
        <end position="20"/>
    </location>
</feature>
<evidence type="ECO:0000256" key="8">
    <source>
        <dbReference type="PROSITE-ProRule" id="PRU01360"/>
    </source>
</evidence>
<evidence type="ECO:0000256" key="4">
    <source>
        <dbReference type="ARBA" id="ARBA00022692"/>
    </source>
</evidence>